<accession>A0AAV3YPV2</accession>
<evidence type="ECO:0000313" key="2">
    <source>
        <dbReference type="Proteomes" id="UP000735302"/>
    </source>
</evidence>
<dbReference type="EMBL" id="BLXT01001916">
    <property type="protein sequence ID" value="GFN89180.1"/>
    <property type="molecule type" value="Genomic_DNA"/>
</dbReference>
<gene>
    <name evidence="1" type="ORF">PoB_001568600</name>
</gene>
<dbReference type="AlphaFoldDB" id="A0AAV3YPV2"/>
<sequence length="183" mass="20382">MWMRKGGARNNDWLDLSLDQCFGYVALVYWSFRHRYSTGAELLNAMGRPSSQVVSGWVRTRYRRVTADLRAASLSTLPPTPPHALSKTTVLSLTARFWGVRMMGCSVSCRDFLGNNSKRLGQGGVCKVWGLKPAQETAYMLYTGQSGPPEAGMKNQLLNTMVKQKVCLSCTRKRDRCPPGQAV</sequence>
<reference evidence="1 2" key="1">
    <citation type="journal article" date="2021" name="Elife">
        <title>Chloroplast acquisition without the gene transfer in kleptoplastic sea slugs, Plakobranchus ocellatus.</title>
        <authorList>
            <person name="Maeda T."/>
            <person name="Takahashi S."/>
            <person name="Yoshida T."/>
            <person name="Shimamura S."/>
            <person name="Takaki Y."/>
            <person name="Nagai Y."/>
            <person name="Toyoda A."/>
            <person name="Suzuki Y."/>
            <person name="Arimoto A."/>
            <person name="Ishii H."/>
            <person name="Satoh N."/>
            <person name="Nishiyama T."/>
            <person name="Hasebe M."/>
            <person name="Maruyama T."/>
            <person name="Minagawa J."/>
            <person name="Obokata J."/>
            <person name="Shigenobu S."/>
        </authorList>
    </citation>
    <scope>NUCLEOTIDE SEQUENCE [LARGE SCALE GENOMIC DNA]</scope>
</reference>
<evidence type="ECO:0000313" key="1">
    <source>
        <dbReference type="EMBL" id="GFN89180.1"/>
    </source>
</evidence>
<dbReference type="Proteomes" id="UP000735302">
    <property type="component" value="Unassembled WGS sequence"/>
</dbReference>
<protein>
    <submittedName>
        <fullName evidence="1">Uncharacterized protein</fullName>
    </submittedName>
</protein>
<proteinExistence type="predicted"/>
<comment type="caution">
    <text evidence="1">The sequence shown here is derived from an EMBL/GenBank/DDBJ whole genome shotgun (WGS) entry which is preliminary data.</text>
</comment>
<name>A0AAV3YPV2_9GAST</name>
<keyword evidence="2" id="KW-1185">Reference proteome</keyword>
<organism evidence="1 2">
    <name type="scientific">Plakobranchus ocellatus</name>
    <dbReference type="NCBI Taxonomy" id="259542"/>
    <lineage>
        <taxon>Eukaryota</taxon>
        <taxon>Metazoa</taxon>
        <taxon>Spiralia</taxon>
        <taxon>Lophotrochozoa</taxon>
        <taxon>Mollusca</taxon>
        <taxon>Gastropoda</taxon>
        <taxon>Heterobranchia</taxon>
        <taxon>Euthyneura</taxon>
        <taxon>Panpulmonata</taxon>
        <taxon>Sacoglossa</taxon>
        <taxon>Placobranchoidea</taxon>
        <taxon>Plakobranchidae</taxon>
        <taxon>Plakobranchus</taxon>
    </lineage>
</organism>